<comment type="caution">
    <text evidence="1">The sequence shown here is derived from an EMBL/GenBank/DDBJ whole genome shotgun (WGS) entry which is preliminary data.</text>
</comment>
<dbReference type="InterPro" id="IPR043723">
    <property type="entry name" value="DUF5665"/>
</dbReference>
<dbReference type="AlphaFoldDB" id="A0A841PI11"/>
<organism evidence="1 2">
    <name type="scientific">Geomicrobium halophilum</name>
    <dbReference type="NCBI Taxonomy" id="549000"/>
    <lineage>
        <taxon>Bacteria</taxon>
        <taxon>Bacillati</taxon>
        <taxon>Bacillota</taxon>
        <taxon>Bacilli</taxon>
        <taxon>Bacillales</taxon>
        <taxon>Geomicrobium</taxon>
    </lineage>
</organism>
<gene>
    <name evidence="1" type="ORF">HNR44_000379</name>
</gene>
<evidence type="ECO:0000313" key="2">
    <source>
        <dbReference type="Proteomes" id="UP000568839"/>
    </source>
</evidence>
<proteinExistence type="predicted"/>
<dbReference type="RefSeq" id="WP_246406922.1">
    <property type="nucleotide sequence ID" value="NZ_JACHHJ010000001.1"/>
</dbReference>
<keyword evidence="2" id="KW-1185">Reference proteome</keyword>
<dbReference type="EMBL" id="JACHHJ010000001">
    <property type="protein sequence ID" value="MBB6448430.1"/>
    <property type="molecule type" value="Genomic_DNA"/>
</dbReference>
<dbReference type="Proteomes" id="UP000568839">
    <property type="component" value="Unassembled WGS sequence"/>
</dbReference>
<name>A0A841PI11_9BACL</name>
<sequence>MGTAVLLAWLALLLSQMISLPVIGDDIAERLDIVDGQRETKYINR</sequence>
<protein>
    <submittedName>
        <fullName evidence="1">Uncharacterized protein</fullName>
    </submittedName>
</protein>
<accession>A0A841PI11</accession>
<dbReference type="Pfam" id="PF18910">
    <property type="entry name" value="DUF5665"/>
    <property type="match status" value="1"/>
</dbReference>
<reference evidence="1 2" key="1">
    <citation type="submission" date="2020-08" db="EMBL/GenBank/DDBJ databases">
        <title>Genomic Encyclopedia of Type Strains, Phase IV (KMG-IV): sequencing the most valuable type-strain genomes for metagenomic binning, comparative biology and taxonomic classification.</title>
        <authorList>
            <person name="Goeker M."/>
        </authorList>
    </citation>
    <scope>NUCLEOTIDE SEQUENCE [LARGE SCALE GENOMIC DNA]</scope>
    <source>
        <strain evidence="1 2">DSM 21769</strain>
    </source>
</reference>
<evidence type="ECO:0000313" key="1">
    <source>
        <dbReference type="EMBL" id="MBB6448430.1"/>
    </source>
</evidence>